<comment type="caution">
    <text evidence="3">The sequence shown here is derived from an EMBL/GenBank/DDBJ whole genome shotgun (WGS) entry which is preliminary data.</text>
</comment>
<evidence type="ECO:0000313" key="3">
    <source>
        <dbReference type="EMBL" id="MFD1184699.1"/>
    </source>
</evidence>
<evidence type="ECO:0000313" key="4">
    <source>
        <dbReference type="Proteomes" id="UP001597094"/>
    </source>
</evidence>
<organism evidence="3 4">
    <name type="scientific">Pontibacter rugosus</name>
    <dbReference type="NCBI Taxonomy" id="1745966"/>
    <lineage>
        <taxon>Bacteria</taxon>
        <taxon>Pseudomonadati</taxon>
        <taxon>Bacteroidota</taxon>
        <taxon>Cytophagia</taxon>
        <taxon>Cytophagales</taxon>
        <taxon>Hymenobacteraceae</taxon>
        <taxon>Pontibacter</taxon>
    </lineage>
</organism>
<protein>
    <submittedName>
        <fullName evidence="3">GlmU family protein</fullName>
    </submittedName>
</protein>
<reference evidence="4" key="1">
    <citation type="journal article" date="2019" name="Int. J. Syst. Evol. Microbiol.">
        <title>The Global Catalogue of Microorganisms (GCM) 10K type strain sequencing project: providing services to taxonomists for standard genome sequencing and annotation.</title>
        <authorList>
            <consortium name="The Broad Institute Genomics Platform"/>
            <consortium name="The Broad Institute Genome Sequencing Center for Infectious Disease"/>
            <person name="Wu L."/>
            <person name="Ma J."/>
        </authorList>
    </citation>
    <scope>NUCLEOTIDE SEQUENCE [LARGE SCALE GENOMIC DNA]</scope>
    <source>
        <strain evidence="4">JCM 31319</strain>
    </source>
</reference>
<evidence type="ECO:0000256" key="2">
    <source>
        <dbReference type="ARBA" id="ARBA00023315"/>
    </source>
</evidence>
<sequence>MNIILFDEPSIRQNLLPLTFTRPVALMRVGIMTIAEKWAAYLEAPVSYLTQPYLQPKYGVSFCIHNLYINGAVCPDEELVASIRKLKIGEALYHQGVLVAINGDNLELHEVDSLIKHNVVGRQECSSCTIIREVWDIFLQNGSQIRSDFKVLTQDRQSQPIGDKHTIVYNEENIFIEEGAKIRAAVLNAEDGPIYIGKDAQVHEGAVIRGPFALCEGSHVNMGGKMRGDVTVGPHSKVGGEVAASVIFGYSNKGHEGYLGNSILGEWCNLGADTNTSNLKNNYAEVKIWNYAKGGFKNTGQQFCGLIMGDHSKCGINTMFNTGTVVGVSANIFGAGFPRNFIPSFSWGGAAGFETYQMRKVVEVAEKVMARRKIQLDEVEKSILDHIYEETQQYRVWDKKA</sequence>
<keyword evidence="2" id="KW-0012">Acyltransferase</keyword>
<dbReference type="CDD" id="cd05635">
    <property type="entry name" value="LbH_unknown"/>
    <property type="match status" value="1"/>
</dbReference>
<dbReference type="PANTHER" id="PTHR43584">
    <property type="entry name" value="NUCLEOTIDYL TRANSFERASE"/>
    <property type="match status" value="1"/>
</dbReference>
<gene>
    <name evidence="3" type="ORF">ACFQ2O_00680</name>
</gene>
<dbReference type="InterPro" id="IPR050065">
    <property type="entry name" value="GlmU-like"/>
</dbReference>
<keyword evidence="1" id="KW-0808">Transferase</keyword>
<dbReference type="InterPro" id="IPR011004">
    <property type="entry name" value="Trimer_LpxA-like_sf"/>
</dbReference>
<dbReference type="Proteomes" id="UP001597094">
    <property type="component" value="Unassembled WGS sequence"/>
</dbReference>
<evidence type="ECO:0000256" key="1">
    <source>
        <dbReference type="ARBA" id="ARBA00022679"/>
    </source>
</evidence>
<accession>A0ABW3SIP8</accession>
<dbReference type="Gene3D" id="2.160.10.10">
    <property type="entry name" value="Hexapeptide repeat proteins"/>
    <property type="match status" value="1"/>
</dbReference>
<dbReference type="SUPFAM" id="SSF51161">
    <property type="entry name" value="Trimeric LpxA-like enzymes"/>
    <property type="match status" value="1"/>
</dbReference>
<proteinExistence type="predicted"/>
<dbReference type="NCBIfam" id="TIGR03991">
    <property type="entry name" value="alt_bact_glmU"/>
    <property type="match status" value="1"/>
</dbReference>
<dbReference type="RefSeq" id="WP_377522074.1">
    <property type="nucleotide sequence ID" value="NZ_JBHTLD010000003.1"/>
</dbReference>
<keyword evidence="4" id="KW-1185">Reference proteome</keyword>
<dbReference type="EMBL" id="JBHTLD010000003">
    <property type="protein sequence ID" value="MFD1184699.1"/>
    <property type="molecule type" value="Genomic_DNA"/>
</dbReference>
<dbReference type="InterPro" id="IPR023917">
    <property type="entry name" value="Bifunctiontional_GlmU_bac-type"/>
</dbReference>
<name>A0ABW3SIP8_9BACT</name>
<dbReference type="PANTHER" id="PTHR43584:SF9">
    <property type="entry name" value="TRANSFERASE HEXAPEPTIDE REPEAT CONTAINING PROTEIN"/>
    <property type="match status" value="1"/>
</dbReference>
<dbReference type="Pfam" id="PF13562">
    <property type="entry name" value="NTP_transf_4"/>
    <property type="match status" value="1"/>
</dbReference>